<accession>A0AAN6SNI4</accession>
<feature type="region of interest" description="Disordered" evidence="2">
    <location>
        <begin position="527"/>
        <end position="551"/>
    </location>
</feature>
<evidence type="ECO:0008006" key="5">
    <source>
        <dbReference type="Google" id="ProtNLM"/>
    </source>
</evidence>
<feature type="compositionally biased region" description="Polar residues" evidence="2">
    <location>
        <begin position="529"/>
        <end position="543"/>
    </location>
</feature>
<evidence type="ECO:0000256" key="2">
    <source>
        <dbReference type="SAM" id="MobiDB-lite"/>
    </source>
</evidence>
<reference evidence="4" key="1">
    <citation type="journal article" date="2023" name="Mol. Phylogenet. Evol.">
        <title>Genome-scale phylogeny and comparative genomics of the fungal order Sordariales.</title>
        <authorList>
            <person name="Hensen N."/>
            <person name="Bonometti L."/>
            <person name="Westerberg I."/>
            <person name="Brannstrom I.O."/>
            <person name="Guillou S."/>
            <person name="Cros-Aarteil S."/>
            <person name="Calhoun S."/>
            <person name="Haridas S."/>
            <person name="Kuo A."/>
            <person name="Mondo S."/>
            <person name="Pangilinan J."/>
            <person name="Riley R."/>
            <person name="LaButti K."/>
            <person name="Andreopoulos B."/>
            <person name="Lipzen A."/>
            <person name="Chen C."/>
            <person name="Yan M."/>
            <person name="Daum C."/>
            <person name="Ng V."/>
            <person name="Clum A."/>
            <person name="Steindorff A."/>
            <person name="Ohm R.A."/>
            <person name="Martin F."/>
            <person name="Silar P."/>
            <person name="Natvig D.O."/>
            <person name="Lalanne C."/>
            <person name="Gautier V."/>
            <person name="Ament-Velasquez S.L."/>
            <person name="Kruys A."/>
            <person name="Hutchinson M.I."/>
            <person name="Powell A.J."/>
            <person name="Barry K."/>
            <person name="Miller A.N."/>
            <person name="Grigoriev I.V."/>
            <person name="Debuchy R."/>
            <person name="Gladieux P."/>
            <person name="Hiltunen Thoren M."/>
            <person name="Johannesson H."/>
        </authorList>
    </citation>
    <scope>NUCLEOTIDE SEQUENCE [LARGE SCALE GENOMIC DNA]</scope>
    <source>
        <strain evidence="4">CBS 284.82</strain>
    </source>
</reference>
<protein>
    <recommendedName>
        <fullName evidence="5">Aminoglycoside phosphotransferase domain-containing protein</fullName>
    </recommendedName>
</protein>
<dbReference type="EMBL" id="MU854510">
    <property type="protein sequence ID" value="KAK4033778.1"/>
    <property type="molecule type" value="Genomic_DNA"/>
</dbReference>
<keyword evidence="4" id="KW-1185">Reference proteome</keyword>
<dbReference type="Proteomes" id="UP001303115">
    <property type="component" value="Unassembled WGS sequence"/>
</dbReference>
<dbReference type="SUPFAM" id="SSF56112">
    <property type="entry name" value="Protein kinase-like (PK-like)"/>
    <property type="match status" value="1"/>
</dbReference>
<gene>
    <name evidence="3" type="ORF">C8A01DRAFT_19324</name>
</gene>
<evidence type="ECO:0000313" key="4">
    <source>
        <dbReference type="Proteomes" id="UP001303115"/>
    </source>
</evidence>
<comment type="caution">
    <text evidence="3">The sequence shown here is derived from an EMBL/GenBank/DDBJ whole genome shotgun (WGS) entry which is preliminary data.</text>
</comment>
<dbReference type="PANTHER" id="PTHR21310:SF37">
    <property type="entry name" value="AMINOGLYCOSIDE PHOSPHOTRANSFERASE DOMAIN-CONTAINING PROTEIN"/>
    <property type="match status" value="1"/>
</dbReference>
<dbReference type="PANTHER" id="PTHR21310">
    <property type="entry name" value="AMINOGLYCOSIDE PHOSPHOTRANSFERASE-RELATED-RELATED"/>
    <property type="match status" value="1"/>
</dbReference>
<evidence type="ECO:0000256" key="1">
    <source>
        <dbReference type="SAM" id="Coils"/>
    </source>
</evidence>
<organism evidence="3 4">
    <name type="scientific">Parachaetomium inaequale</name>
    <dbReference type="NCBI Taxonomy" id="2588326"/>
    <lineage>
        <taxon>Eukaryota</taxon>
        <taxon>Fungi</taxon>
        <taxon>Dikarya</taxon>
        <taxon>Ascomycota</taxon>
        <taxon>Pezizomycotina</taxon>
        <taxon>Sordariomycetes</taxon>
        <taxon>Sordariomycetidae</taxon>
        <taxon>Sordariales</taxon>
        <taxon>Chaetomiaceae</taxon>
        <taxon>Parachaetomium</taxon>
    </lineage>
</organism>
<dbReference type="AlphaFoldDB" id="A0AAN6SNI4"/>
<feature type="coiled-coil region" evidence="1">
    <location>
        <begin position="494"/>
        <end position="521"/>
    </location>
</feature>
<name>A0AAN6SNI4_9PEZI</name>
<keyword evidence="1" id="KW-0175">Coiled coil</keyword>
<proteinExistence type="predicted"/>
<sequence length="551" mass="62697">MDTPTEPGERTIRLVSGPIPYQLAIQQDQNMIHEAGYVAAAAAFDGQLWEARHAMAALTRHHLGLGDRDVCIVTLTSRWLRGSFNVCIPIEVQSPSSSRQLMLRCAMPHKLAEARHPGSVDEKVGCEVGAYAWVQERCPDIRVPFLYGFGFSDHRHFTHEACRPWYVRVARCLWRQLYGLLGRSAFLSRYISQPTAHCIPTAYMLLEQVGSPTSQMLSNTFQKLRADPARRRNLFRGIARPMISLARIPQPRIGSFRFHDNGTVSLTNRPLSCPITMLENDGTPRTIHTNDTYLCTEPFVADMLRFHDGRFLSHLNAVYDDKDCRGEMAAKVMLRALAHRYIRHDFRNGPFVLQLTDFHASNIFVDDEWNITCLIDLEWICALPAEMLAAPYWLTGGATDGIRKGLAEFDAVQAEFTDAFEEEERKAVAAARYGLPMSLTQVIRKSWESGAVWFWHSLMSTNAMYPLFTHHICPRFSPHRLLFREEELMSRIWSEDAAQVVKRKVEEHQQYEEELKSLFGQGTHLLATPNESGDNCTQDSASVSPEERIVT</sequence>
<evidence type="ECO:0000313" key="3">
    <source>
        <dbReference type="EMBL" id="KAK4033778.1"/>
    </source>
</evidence>
<dbReference type="InterPro" id="IPR011009">
    <property type="entry name" value="Kinase-like_dom_sf"/>
</dbReference>
<dbReference type="InterPro" id="IPR051678">
    <property type="entry name" value="AGP_Transferase"/>
</dbReference>